<proteinExistence type="predicted"/>
<feature type="region of interest" description="Disordered" evidence="1">
    <location>
        <begin position="366"/>
        <end position="405"/>
    </location>
</feature>
<evidence type="ECO:0000256" key="1">
    <source>
        <dbReference type="SAM" id="MobiDB-lite"/>
    </source>
</evidence>
<dbReference type="EMBL" id="ML978172">
    <property type="protein sequence ID" value="KAF2032516.1"/>
    <property type="molecule type" value="Genomic_DNA"/>
</dbReference>
<evidence type="ECO:0000313" key="4">
    <source>
        <dbReference type="Proteomes" id="UP000799777"/>
    </source>
</evidence>
<protein>
    <submittedName>
        <fullName evidence="3">Uncharacterized protein</fullName>
    </submittedName>
</protein>
<dbReference type="Proteomes" id="UP000799777">
    <property type="component" value="Unassembled WGS sequence"/>
</dbReference>
<evidence type="ECO:0000256" key="2">
    <source>
        <dbReference type="SAM" id="SignalP"/>
    </source>
</evidence>
<feature type="compositionally biased region" description="Basic and acidic residues" evidence="1">
    <location>
        <begin position="375"/>
        <end position="405"/>
    </location>
</feature>
<dbReference type="OrthoDB" id="5337308at2759"/>
<organism evidence="3 4">
    <name type="scientific">Setomelanomma holmii</name>
    <dbReference type="NCBI Taxonomy" id="210430"/>
    <lineage>
        <taxon>Eukaryota</taxon>
        <taxon>Fungi</taxon>
        <taxon>Dikarya</taxon>
        <taxon>Ascomycota</taxon>
        <taxon>Pezizomycotina</taxon>
        <taxon>Dothideomycetes</taxon>
        <taxon>Pleosporomycetidae</taxon>
        <taxon>Pleosporales</taxon>
        <taxon>Pleosporineae</taxon>
        <taxon>Phaeosphaeriaceae</taxon>
        <taxon>Setomelanomma</taxon>
    </lineage>
</organism>
<sequence length="425" mass="47849">MHLTVLVYATALLFIPVTSRALIQPPTPVNTSLTSSIGSGIFDGDPGQVQTAFDGYADDALWKKYVDRGNHLKCVMEARDAGAGALIDDKRKPPSAASQWSGDLTEQLKTWYWWEETVDFKRGKHCDFVTQQLKDAFAGVGLNAKPKTNDEGSPADGDNDCIGATHYNEKDWEDLEAEVPVPKEAKDQKYKVGDKEYTATKGFYWCGYNTKDGAIIAKNLESPATGAFYEWEPSRTPKSPDKMPNLRHASDIIWHYWQRKNPSLKNLRLYMAHNVQNADTQALFSRIFKLKKLDLKKWPGAMFGVDTDEGLALVGMSLPQDIIWNNLLTLSHKAELGVKHITKIEVFADDDENRAKWAHMFFHIEDVPPDEEDPGDKSGDKPGDKPGDVKADMAETINGKRVERSLDVRREKGNIVRMHTFHIRK</sequence>
<accession>A0A9P4HCJ7</accession>
<evidence type="ECO:0000313" key="3">
    <source>
        <dbReference type="EMBL" id="KAF2032516.1"/>
    </source>
</evidence>
<gene>
    <name evidence="3" type="ORF">EK21DRAFT_109896</name>
</gene>
<reference evidence="3" key="1">
    <citation type="journal article" date="2020" name="Stud. Mycol.">
        <title>101 Dothideomycetes genomes: a test case for predicting lifestyles and emergence of pathogens.</title>
        <authorList>
            <person name="Haridas S."/>
            <person name="Albert R."/>
            <person name="Binder M."/>
            <person name="Bloem J."/>
            <person name="Labutti K."/>
            <person name="Salamov A."/>
            <person name="Andreopoulos B."/>
            <person name="Baker S."/>
            <person name="Barry K."/>
            <person name="Bills G."/>
            <person name="Bluhm B."/>
            <person name="Cannon C."/>
            <person name="Castanera R."/>
            <person name="Culley D."/>
            <person name="Daum C."/>
            <person name="Ezra D."/>
            <person name="Gonzalez J."/>
            <person name="Henrissat B."/>
            <person name="Kuo A."/>
            <person name="Liang C."/>
            <person name="Lipzen A."/>
            <person name="Lutzoni F."/>
            <person name="Magnuson J."/>
            <person name="Mondo S."/>
            <person name="Nolan M."/>
            <person name="Ohm R."/>
            <person name="Pangilinan J."/>
            <person name="Park H.-J."/>
            <person name="Ramirez L."/>
            <person name="Alfaro M."/>
            <person name="Sun H."/>
            <person name="Tritt A."/>
            <person name="Yoshinaga Y."/>
            <person name="Zwiers L.-H."/>
            <person name="Turgeon B."/>
            <person name="Goodwin S."/>
            <person name="Spatafora J."/>
            <person name="Crous P."/>
            <person name="Grigoriev I."/>
        </authorList>
    </citation>
    <scope>NUCLEOTIDE SEQUENCE</scope>
    <source>
        <strain evidence="3">CBS 110217</strain>
    </source>
</reference>
<comment type="caution">
    <text evidence="3">The sequence shown here is derived from an EMBL/GenBank/DDBJ whole genome shotgun (WGS) entry which is preliminary data.</text>
</comment>
<name>A0A9P4HCJ7_9PLEO</name>
<dbReference type="AlphaFoldDB" id="A0A9P4HCJ7"/>
<feature type="signal peptide" evidence="2">
    <location>
        <begin position="1"/>
        <end position="21"/>
    </location>
</feature>
<keyword evidence="4" id="KW-1185">Reference proteome</keyword>
<feature type="chain" id="PRO_5040312762" evidence="2">
    <location>
        <begin position="22"/>
        <end position="425"/>
    </location>
</feature>
<keyword evidence="2" id="KW-0732">Signal</keyword>